<evidence type="ECO:0000313" key="7">
    <source>
        <dbReference type="Proteomes" id="UP000663866"/>
    </source>
</evidence>
<evidence type="ECO:0000313" key="5">
    <source>
        <dbReference type="EMBL" id="CAF4127971.1"/>
    </source>
</evidence>
<dbReference type="EMBL" id="CAJOBG010004829">
    <property type="protein sequence ID" value="CAF4127971.1"/>
    <property type="molecule type" value="Genomic_DNA"/>
</dbReference>
<evidence type="ECO:0000256" key="1">
    <source>
        <dbReference type="SAM" id="MobiDB-lite"/>
    </source>
</evidence>
<sequence>MRETSGSGYAFDYLQNWDTDANDFSVQWYSLFEMIIYCRSSTMKTMEHPLSIEHTTTLNGKPFTFDQLCLMNISSDHLLSDGPKQHRVKRQNEKKTSDDFCVGKT</sequence>
<accession>A0A816RY73</accession>
<dbReference type="Proteomes" id="UP000663887">
    <property type="component" value="Unassembled WGS sequence"/>
</dbReference>
<dbReference type="AlphaFoldDB" id="A0A816RY73"/>
<evidence type="ECO:0000313" key="2">
    <source>
        <dbReference type="EMBL" id="CAF2075452.1"/>
    </source>
</evidence>
<dbReference type="EMBL" id="CAJNRG010008666">
    <property type="protein sequence ID" value="CAF2106227.1"/>
    <property type="molecule type" value="Genomic_DNA"/>
</dbReference>
<evidence type="ECO:0000313" key="4">
    <source>
        <dbReference type="EMBL" id="CAF3773427.1"/>
    </source>
</evidence>
<dbReference type="EMBL" id="CAJNRF010005877">
    <property type="protein sequence ID" value="CAF2075452.1"/>
    <property type="molecule type" value="Genomic_DNA"/>
</dbReference>
<gene>
    <name evidence="5" type="ORF">OVN521_LOCUS22351</name>
    <name evidence="4" type="ORF">UXM345_LOCUS3263</name>
    <name evidence="2" type="ORF">WKI299_LOCUS15021</name>
    <name evidence="3" type="ORF">XDN619_LOCUS19822</name>
</gene>
<dbReference type="Proteomes" id="UP000663856">
    <property type="component" value="Unassembled WGS sequence"/>
</dbReference>
<reference evidence="2" key="1">
    <citation type="submission" date="2021-02" db="EMBL/GenBank/DDBJ databases">
        <authorList>
            <person name="Nowell W R."/>
        </authorList>
    </citation>
    <scope>NUCLEOTIDE SEQUENCE</scope>
</reference>
<dbReference type="Proteomes" id="UP000663866">
    <property type="component" value="Unassembled WGS sequence"/>
</dbReference>
<keyword evidence="7" id="KW-1185">Reference proteome</keyword>
<feature type="region of interest" description="Disordered" evidence="1">
    <location>
        <begin position="81"/>
        <end position="105"/>
    </location>
</feature>
<evidence type="ECO:0000313" key="3">
    <source>
        <dbReference type="EMBL" id="CAF2106227.1"/>
    </source>
</evidence>
<dbReference type="Proteomes" id="UP000663842">
    <property type="component" value="Unassembled WGS sequence"/>
</dbReference>
<protein>
    <submittedName>
        <fullName evidence="2">Uncharacterized protein</fullName>
    </submittedName>
</protein>
<evidence type="ECO:0000313" key="6">
    <source>
        <dbReference type="Proteomes" id="UP000663856"/>
    </source>
</evidence>
<dbReference type="EMBL" id="CAJOBF010000208">
    <property type="protein sequence ID" value="CAF3773427.1"/>
    <property type="molecule type" value="Genomic_DNA"/>
</dbReference>
<comment type="caution">
    <text evidence="2">The sequence shown here is derived from an EMBL/GenBank/DDBJ whole genome shotgun (WGS) entry which is preliminary data.</text>
</comment>
<name>A0A816RY73_9BILA</name>
<proteinExistence type="predicted"/>
<organism evidence="2 6">
    <name type="scientific">Rotaria magnacalcarata</name>
    <dbReference type="NCBI Taxonomy" id="392030"/>
    <lineage>
        <taxon>Eukaryota</taxon>
        <taxon>Metazoa</taxon>
        <taxon>Spiralia</taxon>
        <taxon>Gnathifera</taxon>
        <taxon>Rotifera</taxon>
        <taxon>Eurotatoria</taxon>
        <taxon>Bdelloidea</taxon>
        <taxon>Philodinida</taxon>
        <taxon>Philodinidae</taxon>
        <taxon>Rotaria</taxon>
    </lineage>
</organism>